<comment type="caution">
    <text evidence="7">The sequence shown here is derived from an EMBL/GenBank/DDBJ whole genome shotgun (WGS) entry which is preliminary data.</text>
</comment>
<sequence>MAYFYIFLTVFFTVFGQVIIKYRVVKYAPLPESFIGKVKFLSVVLTDPLIVVGFFSAFLASIAWIIVMTKLDLSFAYPIVVGGLALLTSIVSVIILDETVDAYKLLGLTLIVSGIFVLGRTSV</sequence>
<keyword evidence="3 6" id="KW-0812">Transmembrane</keyword>
<dbReference type="Proteomes" id="UP000565719">
    <property type="component" value="Unassembled WGS sequence"/>
</dbReference>
<dbReference type="RefSeq" id="WP_171360217.1">
    <property type="nucleotide sequence ID" value="NZ_VTXC01000010.1"/>
</dbReference>
<dbReference type="Gene3D" id="1.10.3730.20">
    <property type="match status" value="1"/>
</dbReference>
<evidence type="ECO:0000256" key="6">
    <source>
        <dbReference type="SAM" id="Phobius"/>
    </source>
</evidence>
<evidence type="ECO:0008006" key="9">
    <source>
        <dbReference type="Google" id="ProtNLM"/>
    </source>
</evidence>
<evidence type="ECO:0000256" key="3">
    <source>
        <dbReference type="ARBA" id="ARBA00022692"/>
    </source>
</evidence>
<feature type="transmembrane region" description="Helical" evidence="6">
    <location>
        <begin position="40"/>
        <end position="67"/>
    </location>
</feature>
<accession>A0A7Y3ZYW3</accession>
<evidence type="ECO:0000313" key="7">
    <source>
        <dbReference type="EMBL" id="NOH70739.1"/>
    </source>
</evidence>
<evidence type="ECO:0000256" key="1">
    <source>
        <dbReference type="ARBA" id="ARBA00004651"/>
    </source>
</evidence>
<keyword evidence="4 6" id="KW-1133">Transmembrane helix</keyword>
<evidence type="ECO:0000256" key="4">
    <source>
        <dbReference type="ARBA" id="ARBA00022989"/>
    </source>
</evidence>
<dbReference type="AlphaFoldDB" id="A0A7Y3ZYW3"/>
<dbReference type="InterPro" id="IPR037185">
    <property type="entry name" value="EmrE-like"/>
</dbReference>
<organism evidence="7 8">
    <name type="scientific">Vibrio pectenicida</name>
    <dbReference type="NCBI Taxonomy" id="62763"/>
    <lineage>
        <taxon>Bacteria</taxon>
        <taxon>Pseudomonadati</taxon>
        <taxon>Pseudomonadota</taxon>
        <taxon>Gammaproteobacteria</taxon>
        <taxon>Vibrionales</taxon>
        <taxon>Vibrionaceae</taxon>
        <taxon>Vibrio</taxon>
    </lineage>
</organism>
<evidence type="ECO:0000313" key="8">
    <source>
        <dbReference type="Proteomes" id="UP000565719"/>
    </source>
</evidence>
<dbReference type="EMBL" id="VTXC01000010">
    <property type="protein sequence ID" value="NOH70739.1"/>
    <property type="molecule type" value="Genomic_DNA"/>
</dbReference>
<keyword evidence="2" id="KW-1003">Cell membrane</keyword>
<reference evidence="7 8" key="1">
    <citation type="submission" date="2019-09" db="EMBL/GenBank/DDBJ databases">
        <title>Draft genome sequencing and comparative genomics of hatchery-associated Vibrios.</title>
        <authorList>
            <person name="Kehlet-Delgado H."/>
            <person name="Mueller R.S."/>
        </authorList>
    </citation>
    <scope>NUCLEOTIDE SEQUENCE [LARGE SCALE GENOMIC DNA]</scope>
    <source>
        <strain evidence="7 8">99-46-Y</strain>
    </source>
</reference>
<keyword evidence="5 6" id="KW-0472">Membrane</keyword>
<comment type="subcellular location">
    <subcellularLocation>
        <location evidence="1">Cell membrane</location>
        <topology evidence="1">Multi-pass membrane protein</topology>
    </subcellularLocation>
</comment>
<protein>
    <recommendedName>
        <fullName evidence="9">EamA domain-containing protein</fullName>
    </recommendedName>
</protein>
<dbReference type="PANTHER" id="PTHR30561:SF9">
    <property type="entry name" value="4-AMINO-4-DEOXY-L-ARABINOSE-PHOSPHOUNDECAPRENOL FLIPPASE SUBUNIT ARNF-RELATED"/>
    <property type="match status" value="1"/>
</dbReference>
<proteinExistence type="predicted"/>
<dbReference type="PANTHER" id="PTHR30561">
    <property type="entry name" value="SMR FAMILY PROTON-DEPENDENT DRUG EFFLUX TRANSPORTER SUGE"/>
    <property type="match status" value="1"/>
</dbReference>
<dbReference type="GO" id="GO:0022857">
    <property type="term" value="F:transmembrane transporter activity"/>
    <property type="evidence" value="ECO:0007669"/>
    <property type="project" value="InterPro"/>
</dbReference>
<evidence type="ECO:0000256" key="2">
    <source>
        <dbReference type="ARBA" id="ARBA00022475"/>
    </source>
</evidence>
<dbReference type="GO" id="GO:0005886">
    <property type="term" value="C:plasma membrane"/>
    <property type="evidence" value="ECO:0007669"/>
    <property type="project" value="UniProtKB-SubCell"/>
</dbReference>
<dbReference type="SUPFAM" id="SSF103481">
    <property type="entry name" value="Multidrug resistance efflux transporter EmrE"/>
    <property type="match status" value="1"/>
</dbReference>
<name>A0A7Y3ZYW3_9VIBR</name>
<feature type="transmembrane region" description="Helical" evidence="6">
    <location>
        <begin position="102"/>
        <end position="119"/>
    </location>
</feature>
<dbReference type="InterPro" id="IPR000390">
    <property type="entry name" value="Small_drug/metabolite_transptr"/>
</dbReference>
<gene>
    <name evidence="7" type="ORF">F0225_05180</name>
</gene>
<feature type="transmembrane region" description="Helical" evidence="6">
    <location>
        <begin position="74"/>
        <end position="96"/>
    </location>
</feature>
<evidence type="ECO:0000256" key="5">
    <source>
        <dbReference type="ARBA" id="ARBA00023136"/>
    </source>
</evidence>